<dbReference type="InterPro" id="IPR036291">
    <property type="entry name" value="NAD(P)-bd_dom_sf"/>
</dbReference>
<dbReference type="PANTHER" id="PTHR43677:SF4">
    <property type="entry name" value="QUINONE OXIDOREDUCTASE-LIKE PROTEIN 2"/>
    <property type="match status" value="1"/>
</dbReference>
<comment type="caution">
    <text evidence="1">The sequence shown here is derived from an EMBL/GenBank/DDBJ whole genome shotgun (WGS) entry which is preliminary data.</text>
</comment>
<name>A0ABX3G1N3_9ACTN</name>
<dbReference type="InterPro" id="IPR051397">
    <property type="entry name" value="Zn-ADH-like_protein"/>
</dbReference>
<keyword evidence="2" id="KW-1185">Reference proteome</keyword>
<dbReference type="EMBL" id="MQUR01000039">
    <property type="protein sequence ID" value="OLZ64860.1"/>
    <property type="molecule type" value="Genomic_DNA"/>
</dbReference>
<sequence>MLISGLTAIACLERQARVHPGDRVLVQAAAGATGTACVQLALHHGATVFGTASTEAQLEHL</sequence>
<proteinExistence type="predicted"/>
<evidence type="ECO:0000313" key="1">
    <source>
        <dbReference type="EMBL" id="OLZ64860.1"/>
    </source>
</evidence>
<evidence type="ECO:0000313" key="2">
    <source>
        <dbReference type="Proteomes" id="UP000187151"/>
    </source>
</evidence>
<dbReference type="Proteomes" id="UP000187151">
    <property type="component" value="Unassembled WGS sequence"/>
</dbReference>
<dbReference type="Gene3D" id="3.90.180.10">
    <property type="entry name" value="Medium-chain alcohol dehydrogenases, catalytic domain"/>
    <property type="match status" value="1"/>
</dbReference>
<dbReference type="RefSeq" id="WP_076044716.1">
    <property type="nucleotide sequence ID" value="NZ_MQUR01000039.1"/>
</dbReference>
<dbReference type="SUPFAM" id="SSF51735">
    <property type="entry name" value="NAD(P)-binding Rossmann-fold domains"/>
    <property type="match status" value="1"/>
</dbReference>
<organism evidence="1 2">
    <name type="scientific">Streptomyces amritsarensis</name>
    <dbReference type="NCBI Taxonomy" id="681158"/>
    <lineage>
        <taxon>Bacteria</taxon>
        <taxon>Bacillati</taxon>
        <taxon>Actinomycetota</taxon>
        <taxon>Actinomycetes</taxon>
        <taxon>Kitasatosporales</taxon>
        <taxon>Streptomycetaceae</taxon>
        <taxon>Streptomyces</taxon>
    </lineage>
</organism>
<dbReference type="PANTHER" id="PTHR43677">
    <property type="entry name" value="SHORT-CHAIN DEHYDROGENASE/REDUCTASE"/>
    <property type="match status" value="1"/>
</dbReference>
<accession>A0ABX3G1N3</accession>
<protein>
    <submittedName>
        <fullName evidence="1">Uncharacterized protein</fullName>
    </submittedName>
</protein>
<gene>
    <name evidence="1" type="ORF">AVW11_18065</name>
</gene>
<reference evidence="1 2" key="1">
    <citation type="submission" date="2016-01" db="EMBL/GenBank/DDBJ databases">
        <title>Streptomyces amritsarensis strain MTCC 11845 genome sequencing and assembly.</title>
        <authorList>
            <person name="Sharma D."/>
            <person name="Nair G.R."/>
            <person name="Kaur G."/>
            <person name="Manhas R.K."/>
            <person name="Mayilraj S."/>
        </authorList>
    </citation>
    <scope>NUCLEOTIDE SEQUENCE [LARGE SCALE GENOMIC DNA]</scope>
    <source>
        <strain evidence="1 2">MTCC 11845</strain>
    </source>
</reference>